<dbReference type="PATRIC" id="fig|281456.6.peg.2588"/>
<dbReference type="AlphaFoldDB" id="A0A0L6W061"/>
<proteinExistence type="predicted"/>
<protein>
    <submittedName>
        <fullName evidence="2">Glycerol dehydratase</fullName>
    </submittedName>
</protein>
<evidence type="ECO:0000259" key="1">
    <source>
        <dbReference type="Pfam" id="PF02286"/>
    </source>
</evidence>
<dbReference type="SUPFAM" id="SSF51703">
    <property type="entry name" value="Cobalamin (vitamin B12)-dependent enzymes"/>
    <property type="match status" value="1"/>
</dbReference>
<dbReference type="InterPro" id="IPR036999">
    <property type="entry name" value="Diol/glycerol_deHase_lsu_sf"/>
</dbReference>
<reference evidence="3" key="1">
    <citation type="submission" date="2015-07" db="EMBL/GenBank/DDBJ databases">
        <title>Complete Genome of Thermincola ferriacetica strain Z-0001T.</title>
        <authorList>
            <person name="Lusk B."/>
            <person name="Badalamenti J.P."/>
            <person name="Parameswaran P."/>
            <person name="Bond D.R."/>
            <person name="Torres C.I."/>
        </authorList>
    </citation>
    <scope>NUCLEOTIDE SEQUENCE [LARGE SCALE GENOMIC DNA]</scope>
    <source>
        <strain evidence="3">Z-0001</strain>
    </source>
</reference>
<dbReference type="GO" id="GO:0031419">
    <property type="term" value="F:cobalamin binding"/>
    <property type="evidence" value="ECO:0007669"/>
    <property type="project" value="InterPro"/>
</dbReference>
<gene>
    <name evidence="2" type="ORF">Tfer_2441</name>
</gene>
<dbReference type="GO" id="GO:0016836">
    <property type="term" value="F:hydro-lyase activity"/>
    <property type="evidence" value="ECO:0007669"/>
    <property type="project" value="InterPro"/>
</dbReference>
<dbReference type="InterPro" id="IPR003206">
    <property type="entry name" value="Diol/glycerol_deHydtase_lsu"/>
</dbReference>
<dbReference type="CDD" id="cd03687">
    <property type="entry name" value="Dehydratase_LU"/>
    <property type="match status" value="1"/>
</dbReference>
<dbReference type="Proteomes" id="UP000037175">
    <property type="component" value="Unassembled WGS sequence"/>
</dbReference>
<comment type="caution">
    <text evidence="2">The sequence shown here is derived from an EMBL/GenBank/DDBJ whole genome shotgun (WGS) entry which is preliminary data.</text>
</comment>
<name>A0A0L6W061_9FIRM</name>
<dbReference type="PIRSF" id="PIRSF018507">
    <property type="entry name" value="Prpndl_dhdrts_lg"/>
    <property type="match status" value="1"/>
</dbReference>
<organism evidence="2 3">
    <name type="scientific">Thermincola ferriacetica</name>
    <dbReference type="NCBI Taxonomy" id="281456"/>
    <lineage>
        <taxon>Bacteria</taxon>
        <taxon>Bacillati</taxon>
        <taxon>Bacillota</taxon>
        <taxon>Clostridia</taxon>
        <taxon>Eubacteriales</taxon>
        <taxon>Thermincolaceae</taxon>
        <taxon>Thermincola</taxon>
    </lineage>
</organism>
<accession>A0A0L6W061</accession>
<dbReference type="NCBIfam" id="NF011979">
    <property type="entry name" value="PRK15444.1"/>
    <property type="match status" value="1"/>
</dbReference>
<feature type="domain" description="Diol/glycerol dehydratase large subunit" evidence="1">
    <location>
        <begin position="3"/>
        <end position="553"/>
    </location>
</feature>
<dbReference type="RefSeq" id="WP_052218561.1">
    <property type="nucleotide sequence ID" value="NZ_LGTE01000019.1"/>
</dbReference>
<evidence type="ECO:0000313" key="3">
    <source>
        <dbReference type="Proteomes" id="UP000037175"/>
    </source>
</evidence>
<dbReference type="InterPro" id="IPR016176">
    <property type="entry name" value="Cbl-dep_enz_cat"/>
</dbReference>
<dbReference type="Gene3D" id="3.20.20.350">
    <property type="entry name" value="Diol/glycerol dehydratase, large subunit"/>
    <property type="match status" value="1"/>
</dbReference>
<dbReference type="EMBL" id="LGTE01000019">
    <property type="protein sequence ID" value="KNZ68952.1"/>
    <property type="molecule type" value="Genomic_DNA"/>
</dbReference>
<evidence type="ECO:0000313" key="2">
    <source>
        <dbReference type="EMBL" id="KNZ68952.1"/>
    </source>
</evidence>
<keyword evidence="3" id="KW-1185">Reference proteome</keyword>
<dbReference type="Pfam" id="PF02286">
    <property type="entry name" value="Dehydratase_LU"/>
    <property type="match status" value="1"/>
</dbReference>
<sequence>MRRSKRFEVLEARPVNQDGLVQEWPEVGLIAMNSPNDPKPGIKIRDGVVVELDGKPAEEFDMIDQFIADYAIDVSVAEKVMNMDSTEIARLLVDINCSREEIIKLTRGMTPAKIVEVVSQLNVVEMMMALQKMRARKTPSNQCHVTNLQDNPVLLAADAAEAAARGFDEMETTVAVVRYAPLNALAILVGSQTGRGGVITQCAVEEATELMLGMKGFTSYAETVSVYGTEQVFVDGDDTPWSKAFLASAYASRGLKMRFTSGTGSEVQMGYAEGKSMLYLETRCIMITKGAGVQGLQNGSISCIGIPGAVPSGIRAVLAENLITTMLDLEVASGNDQTFSHSDIRRTARMLMQMLPGTDFIFSGYSAVPNYDNMFAGSNFDCEDFDDYLLLQRDLMVDGGLRPVKEEEIIAVRNKAARALQAVFRELGLPLITDEEVEAATYAHGSKDIIKRNIPEDLKAAEALMRGNITGLDVVKALAKHNFHDVAENLLNLLKQRVSGDYLHTSAIFDKNFNVLSAVNNPNDYRGPGTGYRLSPERWEEIKNIERALSPEKLGI</sequence>